<feature type="non-terminal residue" evidence="6">
    <location>
        <position position="88"/>
    </location>
</feature>
<dbReference type="HOGENOM" id="CLU_147587_0_0_1"/>
<dbReference type="STRING" id="31234.E3NQ00"/>
<keyword evidence="7" id="KW-1185">Reference proteome</keyword>
<dbReference type="GO" id="GO:0042302">
    <property type="term" value="F:structural constituent of cuticle"/>
    <property type="evidence" value="ECO:0007669"/>
    <property type="project" value="InterPro"/>
</dbReference>
<name>E3NQ00_CAERE</name>
<comment type="subunit">
    <text evidence="1">Collagen polypeptide chains are complexed within the cuticle by disulfide bonds and other types of covalent cross-links.</text>
</comment>
<dbReference type="EMBL" id="DS269445">
    <property type="protein sequence ID" value="EFO83934.1"/>
    <property type="molecule type" value="Genomic_DNA"/>
</dbReference>
<gene>
    <name evidence="6" type="ORF">CRE_23231</name>
</gene>
<keyword evidence="4" id="KW-0472">Membrane</keyword>
<keyword evidence="4" id="KW-1133">Transmembrane helix</keyword>
<protein>
    <recommendedName>
        <fullName evidence="5">Nematode cuticle collagen N-terminal domain-containing protein</fullName>
    </recommendedName>
</protein>
<evidence type="ECO:0000256" key="1">
    <source>
        <dbReference type="ARBA" id="ARBA00011518"/>
    </source>
</evidence>
<feature type="transmembrane region" description="Helical" evidence="4">
    <location>
        <begin position="6"/>
        <end position="29"/>
    </location>
</feature>
<keyword evidence="3" id="KW-1015">Disulfide bond</keyword>
<dbReference type="OrthoDB" id="5876933at2759"/>
<evidence type="ECO:0000313" key="7">
    <source>
        <dbReference type="Proteomes" id="UP000008281"/>
    </source>
</evidence>
<evidence type="ECO:0000256" key="2">
    <source>
        <dbReference type="ARBA" id="ARBA00022737"/>
    </source>
</evidence>
<evidence type="ECO:0000259" key="5">
    <source>
        <dbReference type="SMART" id="SM01088"/>
    </source>
</evidence>
<evidence type="ECO:0000313" key="6">
    <source>
        <dbReference type="EMBL" id="EFO83934.1"/>
    </source>
</evidence>
<evidence type="ECO:0000256" key="3">
    <source>
        <dbReference type="ARBA" id="ARBA00023157"/>
    </source>
</evidence>
<dbReference type="PROSITE" id="PS51257">
    <property type="entry name" value="PROKAR_LIPOPROTEIN"/>
    <property type="match status" value="1"/>
</dbReference>
<dbReference type="AlphaFoldDB" id="E3NQ00"/>
<evidence type="ECO:0000256" key="4">
    <source>
        <dbReference type="SAM" id="Phobius"/>
    </source>
</evidence>
<keyword evidence="4" id="KW-0812">Transmembrane</keyword>
<feature type="domain" description="Nematode cuticle collagen N-terminal" evidence="5">
    <location>
        <begin position="5"/>
        <end position="57"/>
    </location>
</feature>
<organism evidence="7">
    <name type="scientific">Caenorhabditis remanei</name>
    <name type="common">Caenorhabditis vulgaris</name>
    <dbReference type="NCBI Taxonomy" id="31234"/>
    <lineage>
        <taxon>Eukaryota</taxon>
        <taxon>Metazoa</taxon>
        <taxon>Ecdysozoa</taxon>
        <taxon>Nematoda</taxon>
        <taxon>Chromadorea</taxon>
        <taxon>Rhabditida</taxon>
        <taxon>Rhabditina</taxon>
        <taxon>Rhabditomorpha</taxon>
        <taxon>Rhabditoidea</taxon>
        <taxon>Rhabditidae</taxon>
        <taxon>Peloderinae</taxon>
        <taxon>Caenorhabditis</taxon>
    </lineage>
</organism>
<dbReference type="Proteomes" id="UP000008281">
    <property type="component" value="Unassembled WGS sequence"/>
</dbReference>
<dbReference type="Pfam" id="PF01484">
    <property type="entry name" value="Col_cuticle_N"/>
    <property type="match status" value="1"/>
</dbReference>
<dbReference type="InterPro" id="IPR002486">
    <property type="entry name" value="Col_cuticle_N"/>
</dbReference>
<keyword evidence="2" id="KW-0677">Repeat</keyword>
<proteinExistence type="predicted"/>
<sequence>MSAKYVVTIASCFSGLAIVACLFTVGAIFKDINDLYDNVMDDMDEFKMFANNAWKDMIPVTRPSLDNQSNLRALFGREKRQAGQCNCG</sequence>
<reference evidence="6" key="1">
    <citation type="submission" date="2007-07" db="EMBL/GenBank/DDBJ databases">
        <title>PCAP assembly of the Caenorhabditis remanei genome.</title>
        <authorList>
            <consortium name="The Caenorhabditis remanei Sequencing Consortium"/>
            <person name="Wilson R.K."/>
        </authorList>
    </citation>
    <scope>NUCLEOTIDE SEQUENCE [LARGE SCALE GENOMIC DNA]</scope>
    <source>
        <strain evidence="6">PB4641</strain>
    </source>
</reference>
<accession>E3NQ00</accession>
<dbReference type="InParanoid" id="E3NQ00"/>
<dbReference type="SMART" id="SM01088">
    <property type="entry name" value="Col_cuticle_N"/>
    <property type="match status" value="1"/>
</dbReference>